<accession>A0A517ZTZ5</accession>
<dbReference type="GO" id="GO:0030655">
    <property type="term" value="P:beta-lactam antibiotic catabolic process"/>
    <property type="evidence" value="ECO:0007669"/>
    <property type="project" value="InterPro"/>
</dbReference>
<dbReference type="Gene3D" id="3.40.710.10">
    <property type="entry name" value="DD-peptidase/beta-lactamase superfamily"/>
    <property type="match status" value="1"/>
</dbReference>
<comment type="catalytic activity">
    <reaction evidence="1">
        <text>a beta-lactam + H2O = a substituted beta-amino acid</text>
        <dbReference type="Rhea" id="RHEA:20401"/>
        <dbReference type="ChEBI" id="CHEBI:15377"/>
        <dbReference type="ChEBI" id="CHEBI:35627"/>
        <dbReference type="ChEBI" id="CHEBI:140347"/>
        <dbReference type="EC" id="3.5.2.6"/>
    </reaction>
</comment>
<keyword evidence="4" id="KW-1185">Reference proteome</keyword>
<dbReference type="PANTHER" id="PTHR35333">
    <property type="entry name" value="BETA-LACTAMASE"/>
    <property type="match status" value="1"/>
</dbReference>
<dbReference type="KEGG" id="sdyn:Mal52_44270"/>
<dbReference type="InterPro" id="IPR012338">
    <property type="entry name" value="Beta-lactam/transpept-like"/>
</dbReference>
<name>A0A517ZTZ5_9PLAN</name>
<dbReference type="Pfam" id="PF13354">
    <property type="entry name" value="Beta-lactamase2"/>
    <property type="match status" value="1"/>
</dbReference>
<dbReference type="GO" id="GO:0046677">
    <property type="term" value="P:response to antibiotic"/>
    <property type="evidence" value="ECO:0007669"/>
    <property type="project" value="InterPro"/>
</dbReference>
<evidence type="ECO:0000256" key="1">
    <source>
        <dbReference type="ARBA" id="ARBA00001526"/>
    </source>
</evidence>
<dbReference type="RefSeq" id="WP_145378462.1">
    <property type="nucleotide sequence ID" value="NZ_CP036276.1"/>
</dbReference>
<dbReference type="EMBL" id="CP036276">
    <property type="protein sequence ID" value="QDU45930.1"/>
    <property type="molecule type" value="Genomic_DNA"/>
</dbReference>
<feature type="domain" description="Beta-lactamase class A catalytic" evidence="2">
    <location>
        <begin position="45"/>
        <end position="241"/>
    </location>
</feature>
<reference evidence="3 4" key="1">
    <citation type="submission" date="2019-02" db="EMBL/GenBank/DDBJ databases">
        <title>Deep-cultivation of Planctomycetes and their phenomic and genomic characterization uncovers novel biology.</title>
        <authorList>
            <person name="Wiegand S."/>
            <person name="Jogler M."/>
            <person name="Boedeker C."/>
            <person name="Pinto D."/>
            <person name="Vollmers J."/>
            <person name="Rivas-Marin E."/>
            <person name="Kohn T."/>
            <person name="Peeters S.H."/>
            <person name="Heuer A."/>
            <person name="Rast P."/>
            <person name="Oberbeckmann S."/>
            <person name="Bunk B."/>
            <person name="Jeske O."/>
            <person name="Meyerdierks A."/>
            <person name="Storesund J.E."/>
            <person name="Kallscheuer N."/>
            <person name="Luecker S."/>
            <person name="Lage O.M."/>
            <person name="Pohl T."/>
            <person name="Merkel B.J."/>
            <person name="Hornburger P."/>
            <person name="Mueller R.-W."/>
            <person name="Bruemmer F."/>
            <person name="Labrenz M."/>
            <person name="Spormann A.M."/>
            <person name="Op den Camp H."/>
            <person name="Overmann J."/>
            <person name="Amann R."/>
            <person name="Jetten M.S.M."/>
            <person name="Mascher T."/>
            <person name="Medema M.H."/>
            <person name="Devos D.P."/>
            <person name="Kaster A.-K."/>
            <person name="Ovreas L."/>
            <person name="Rohde M."/>
            <person name="Galperin M.Y."/>
            <person name="Jogler C."/>
        </authorList>
    </citation>
    <scope>NUCLEOTIDE SEQUENCE [LARGE SCALE GENOMIC DNA]</scope>
    <source>
        <strain evidence="3 4">Mal52</strain>
    </source>
</reference>
<protein>
    <recommendedName>
        <fullName evidence="2">Beta-lactamase class A catalytic domain-containing protein</fullName>
    </recommendedName>
</protein>
<evidence type="ECO:0000259" key="2">
    <source>
        <dbReference type="Pfam" id="PF13354"/>
    </source>
</evidence>
<evidence type="ECO:0000313" key="3">
    <source>
        <dbReference type="EMBL" id="QDU45930.1"/>
    </source>
</evidence>
<sequence>MLLTVALLGASVLLGEPNSAAPPKDGDAKTVNHKALSQLPGRAGFVFTELTDKGPKPLFGLHEHEKFAIGSGFKLFILGTLAEETNGDQRQLANVMKLRPEWLGPPHSEMAEWPMGSPVTLNTFALKMISISDNTATDHLLHLLGRENIEKQMATMGHKHAQWNRPLLSTREMTMLRDKKAGMPGKQYQKLDEAAKRKFLAEHAVGIPDYDALDFDTAAFDMAEWYATPMDMARALSWIKQNTGKDQPAHPLRAILTVVPKLPYDAKVWPYVGFKGGSEDQLIAGNWLLKNRNGHWYTFHVFWNSPQEKVDQAKMLEAITQLFGSIQSAIE</sequence>
<dbReference type="Proteomes" id="UP000319383">
    <property type="component" value="Chromosome"/>
</dbReference>
<proteinExistence type="predicted"/>
<dbReference type="InterPro" id="IPR045155">
    <property type="entry name" value="Beta-lactam_cat"/>
</dbReference>
<organism evidence="3 4">
    <name type="scientific">Symmachiella dynata</name>
    <dbReference type="NCBI Taxonomy" id="2527995"/>
    <lineage>
        <taxon>Bacteria</taxon>
        <taxon>Pseudomonadati</taxon>
        <taxon>Planctomycetota</taxon>
        <taxon>Planctomycetia</taxon>
        <taxon>Planctomycetales</taxon>
        <taxon>Planctomycetaceae</taxon>
        <taxon>Symmachiella</taxon>
    </lineage>
</organism>
<dbReference type="AlphaFoldDB" id="A0A517ZTZ5"/>
<dbReference type="InterPro" id="IPR000871">
    <property type="entry name" value="Beta-lactam_class-A"/>
</dbReference>
<evidence type="ECO:0000313" key="4">
    <source>
        <dbReference type="Proteomes" id="UP000319383"/>
    </source>
</evidence>
<dbReference type="PANTHER" id="PTHR35333:SF5">
    <property type="entry name" value="CONSERVED LIPOPROTEIN LPQF-RELATED"/>
    <property type="match status" value="1"/>
</dbReference>
<gene>
    <name evidence="3" type="ORF">Mal52_44270</name>
</gene>
<dbReference type="SUPFAM" id="SSF56601">
    <property type="entry name" value="beta-lactamase/transpeptidase-like"/>
    <property type="match status" value="1"/>
</dbReference>
<dbReference type="GO" id="GO:0008800">
    <property type="term" value="F:beta-lactamase activity"/>
    <property type="evidence" value="ECO:0007669"/>
    <property type="project" value="UniProtKB-EC"/>
</dbReference>